<dbReference type="SMART" id="SM00091">
    <property type="entry name" value="PAS"/>
    <property type="match status" value="2"/>
</dbReference>
<dbReference type="InterPro" id="IPR003660">
    <property type="entry name" value="HAMP_dom"/>
</dbReference>
<dbReference type="Proteomes" id="UP000528286">
    <property type="component" value="Unassembled WGS sequence"/>
</dbReference>
<dbReference type="Gene3D" id="3.30.450.20">
    <property type="entry name" value="PAS domain"/>
    <property type="match status" value="2"/>
</dbReference>
<evidence type="ECO:0000313" key="8">
    <source>
        <dbReference type="EMBL" id="MBB4066097.1"/>
    </source>
</evidence>
<dbReference type="PRINTS" id="PR00260">
    <property type="entry name" value="CHEMTRNSDUCR"/>
</dbReference>
<dbReference type="GO" id="GO:0007165">
    <property type="term" value="P:signal transduction"/>
    <property type="evidence" value="ECO:0007669"/>
    <property type="project" value="UniProtKB-KW"/>
</dbReference>
<dbReference type="Gene3D" id="1.10.287.950">
    <property type="entry name" value="Methyl-accepting chemotaxis protein"/>
    <property type="match status" value="1"/>
</dbReference>
<dbReference type="SUPFAM" id="SSF58104">
    <property type="entry name" value="Methyl-accepting chemotaxis protein (MCP) signaling domain"/>
    <property type="match status" value="1"/>
</dbReference>
<dbReference type="InterPro" id="IPR004089">
    <property type="entry name" value="MCPsignal_dom"/>
</dbReference>
<protein>
    <submittedName>
        <fullName evidence="8">Methyl-accepting chemotaxis protein</fullName>
    </submittedName>
</protein>
<evidence type="ECO:0000256" key="1">
    <source>
        <dbReference type="ARBA" id="ARBA00022500"/>
    </source>
</evidence>
<dbReference type="NCBIfam" id="TIGR00229">
    <property type="entry name" value="sensory_box"/>
    <property type="match status" value="2"/>
</dbReference>
<evidence type="ECO:0000259" key="5">
    <source>
        <dbReference type="PROSITE" id="PS50112"/>
    </source>
</evidence>
<evidence type="ECO:0000313" key="9">
    <source>
        <dbReference type="Proteomes" id="UP000528286"/>
    </source>
</evidence>
<dbReference type="InterPro" id="IPR000014">
    <property type="entry name" value="PAS"/>
</dbReference>
<evidence type="ECO:0000259" key="7">
    <source>
        <dbReference type="PROSITE" id="PS50885"/>
    </source>
</evidence>
<dbReference type="CDD" id="cd11386">
    <property type="entry name" value="MCP_signal"/>
    <property type="match status" value="1"/>
</dbReference>
<feature type="domain" description="PAS" evidence="5">
    <location>
        <begin position="25"/>
        <end position="55"/>
    </location>
</feature>
<evidence type="ECO:0000256" key="3">
    <source>
        <dbReference type="PROSITE-ProRule" id="PRU00284"/>
    </source>
</evidence>
<dbReference type="GO" id="GO:0004888">
    <property type="term" value="F:transmembrane signaling receptor activity"/>
    <property type="evidence" value="ECO:0007669"/>
    <property type="project" value="InterPro"/>
</dbReference>
<feature type="domain" description="HAMP" evidence="7">
    <location>
        <begin position="246"/>
        <end position="298"/>
    </location>
</feature>
<evidence type="ECO:0000256" key="2">
    <source>
        <dbReference type="ARBA" id="ARBA00029447"/>
    </source>
</evidence>
<keyword evidence="1" id="KW-0145">Chemotaxis</keyword>
<comment type="caution">
    <text evidence="8">The sequence shown here is derived from an EMBL/GenBank/DDBJ whole genome shotgun (WGS) entry which is preliminary data.</text>
</comment>
<gene>
    <name evidence="8" type="ORF">GGR23_003310</name>
</gene>
<dbReference type="Pfam" id="PF08447">
    <property type="entry name" value="PAS_3"/>
    <property type="match status" value="1"/>
</dbReference>
<dbReference type="InterPro" id="IPR035965">
    <property type="entry name" value="PAS-like_dom_sf"/>
</dbReference>
<dbReference type="InterPro" id="IPR013655">
    <property type="entry name" value="PAS_fold_3"/>
</dbReference>
<accession>A0A7W6NM75</accession>
<dbReference type="EMBL" id="JACIEZ010000007">
    <property type="protein sequence ID" value="MBB4066097.1"/>
    <property type="molecule type" value="Genomic_DNA"/>
</dbReference>
<sequence>MPHLSLGFSGDSKHVLDALKRSLAVIEFDLQGHILDVNDNFCRAMGYDRSEIVGKHHRIFVDPAEAASPEYRQLWESFARGEAAQRQFKRLAKGNRVVWIEATYSPVMRRGKPYKVVKIATDITAAKLRTLDSNGKLEALSRSQAVIEFTPDGQVLDANENFCRAMGYERSEIVGRHHSMFCLQAHVQSPDYAGFWRRLAAGEFFTDQFTRLDKAGNEVHIQATYNPIIDDTGKVVKVVKFATDITGRVQAMQTLAEGLGRLADCNIRMTIDEPFVSDFEPLRQDFNRSIGRFQETLELVLAETAGLNERSNDMRRSSDSLEDRSHQQVAALRQTTAALGTITGTIRDAGTRTVETRGLVRDARQAAADSVKVLNATVEAMGRIEGASREIASIIGVIDEIAFQTNLLALNAGVEAARAGESGKGFAVVAQEVRALAQRSADAAREIGRLIARSSEEVTGGVRLVGDTGDALRRIEDFVRTIDGNVEAMAAAAAEQTQQLSEISLAVETLDRNSQENIALVDGMNAVSRALAQGAESLSALVGRFKLNRRKAIREPGSAAAAASPAQRRVA</sequence>
<feature type="domain" description="Methyl-accepting transducer" evidence="4">
    <location>
        <begin position="303"/>
        <end position="532"/>
    </location>
</feature>
<dbReference type="InterPro" id="IPR004090">
    <property type="entry name" value="Chemotax_Me-accpt_rcpt"/>
</dbReference>
<dbReference type="InterPro" id="IPR013656">
    <property type="entry name" value="PAS_4"/>
</dbReference>
<dbReference type="Pfam" id="PF00015">
    <property type="entry name" value="MCPsignal"/>
    <property type="match status" value="1"/>
</dbReference>
<dbReference type="SUPFAM" id="SSF55785">
    <property type="entry name" value="PYP-like sensor domain (PAS domain)"/>
    <property type="match status" value="2"/>
</dbReference>
<dbReference type="SMART" id="SM00283">
    <property type="entry name" value="MA"/>
    <property type="match status" value="1"/>
</dbReference>
<dbReference type="GO" id="GO:0006935">
    <property type="term" value="P:chemotaxis"/>
    <property type="evidence" value="ECO:0007669"/>
    <property type="project" value="UniProtKB-KW"/>
</dbReference>
<dbReference type="RefSeq" id="WP_183367383.1">
    <property type="nucleotide sequence ID" value="NZ_JACIEZ010000007.1"/>
</dbReference>
<organism evidence="8 9">
    <name type="scientific">Gellertiella hungarica</name>
    <dbReference type="NCBI Taxonomy" id="1572859"/>
    <lineage>
        <taxon>Bacteria</taxon>
        <taxon>Pseudomonadati</taxon>
        <taxon>Pseudomonadota</taxon>
        <taxon>Alphaproteobacteria</taxon>
        <taxon>Hyphomicrobiales</taxon>
        <taxon>Rhizobiaceae</taxon>
        <taxon>Gellertiella</taxon>
    </lineage>
</organism>
<dbReference type="PROSITE" id="PS50885">
    <property type="entry name" value="HAMP"/>
    <property type="match status" value="1"/>
</dbReference>
<dbReference type="CDD" id="cd00130">
    <property type="entry name" value="PAS"/>
    <property type="match status" value="2"/>
</dbReference>
<dbReference type="InterPro" id="IPR000700">
    <property type="entry name" value="PAS-assoc_C"/>
</dbReference>
<dbReference type="AlphaFoldDB" id="A0A7W6NM75"/>
<keyword evidence="9" id="KW-1185">Reference proteome</keyword>
<proteinExistence type="inferred from homology"/>
<evidence type="ECO:0000259" key="6">
    <source>
        <dbReference type="PROSITE" id="PS50113"/>
    </source>
</evidence>
<evidence type="ECO:0000259" key="4">
    <source>
        <dbReference type="PROSITE" id="PS50111"/>
    </source>
</evidence>
<feature type="domain" description="PAS" evidence="5">
    <location>
        <begin position="137"/>
        <end position="176"/>
    </location>
</feature>
<dbReference type="InterPro" id="IPR051310">
    <property type="entry name" value="MCP_chemotaxis"/>
</dbReference>
<dbReference type="PROSITE" id="PS50112">
    <property type="entry name" value="PAS"/>
    <property type="match status" value="2"/>
</dbReference>
<feature type="domain" description="PAC" evidence="6">
    <location>
        <begin position="205"/>
        <end position="257"/>
    </location>
</feature>
<dbReference type="PROSITE" id="PS50113">
    <property type="entry name" value="PAC"/>
    <property type="match status" value="1"/>
</dbReference>
<comment type="similarity">
    <text evidence="2">Belongs to the methyl-accepting chemotaxis (MCP) protein family.</text>
</comment>
<dbReference type="PANTHER" id="PTHR43531:SF11">
    <property type="entry name" value="METHYL-ACCEPTING CHEMOTAXIS PROTEIN 3"/>
    <property type="match status" value="1"/>
</dbReference>
<dbReference type="PROSITE" id="PS50111">
    <property type="entry name" value="CHEMOTAXIS_TRANSDUC_2"/>
    <property type="match status" value="1"/>
</dbReference>
<name>A0A7W6NM75_9HYPH</name>
<dbReference type="PANTHER" id="PTHR43531">
    <property type="entry name" value="PROTEIN ICFG"/>
    <property type="match status" value="1"/>
</dbReference>
<dbReference type="Pfam" id="PF08448">
    <property type="entry name" value="PAS_4"/>
    <property type="match status" value="1"/>
</dbReference>
<reference evidence="8 9" key="1">
    <citation type="submission" date="2020-08" db="EMBL/GenBank/DDBJ databases">
        <title>Genomic Encyclopedia of Type Strains, Phase IV (KMG-IV): sequencing the most valuable type-strain genomes for metagenomic binning, comparative biology and taxonomic classification.</title>
        <authorList>
            <person name="Goeker M."/>
        </authorList>
    </citation>
    <scope>NUCLEOTIDE SEQUENCE [LARGE SCALE GENOMIC DNA]</scope>
    <source>
        <strain evidence="8 9">DSM 29853</strain>
    </source>
</reference>
<dbReference type="GO" id="GO:0016020">
    <property type="term" value="C:membrane"/>
    <property type="evidence" value="ECO:0007669"/>
    <property type="project" value="InterPro"/>
</dbReference>
<dbReference type="SMART" id="SM00086">
    <property type="entry name" value="PAC"/>
    <property type="match status" value="2"/>
</dbReference>
<dbReference type="InterPro" id="IPR001610">
    <property type="entry name" value="PAC"/>
</dbReference>
<keyword evidence="3" id="KW-0807">Transducer</keyword>